<dbReference type="EMBL" id="JBHSFW010000001">
    <property type="protein sequence ID" value="MFC4618480.1"/>
    <property type="molecule type" value="Genomic_DNA"/>
</dbReference>
<dbReference type="Proteomes" id="UP001596022">
    <property type="component" value="Unassembled WGS sequence"/>
</dbReference>
<gene>
    <name evidence="2" type="ORF">ACFO4N_07000</name>
</gene>
<dbReference type="Gene3D" id="3.90.226.10">
    <property type="entry name" value="2-enoyl-CoA Hydratase, Chain A, domain 1"/>
    <property type="match status" value="1"/>
</dbReference>
<keyword evidence="3" id="KW-1185">Reference proteome</keyword>
<dbReference type="Pfam" id="PF03572">
    <property type="entry name" value="Peptidase_S41"/>
    <property type="match status" value="1"/>
</dbReference>
<evidence type="ECO:0000313" key="2">
    <source>
        <dbReference type="EMBL" id="MFC4618480.1"/>
    </source>
</evidence>
<name>A0ABV9GMJ9_9BACL</name>
<proteinExistence type="predicted"/>
<dbReference type="InterPro" id="IPR029045">
    <property type="entry name" value="ClpP/crotonase-like_dom_sf"/>
</dbReference>
<dbReference type="RefSeq" id="WP_376845463.1">
    <property type="nucleotide sequence ID" value="NZ_JBHSFW010000001.1"/>
</dbReference>
<evidence type="ECO:0000313" key="3">
    <source>
        <dbReference type="Proteomes" id="UP001596022"/>
    </source>
</evidence>
<dbReference type="InterPro" id="IPR005151">
    <property type="entry name" value="Tail-specific_protease"/>
</dbReference>
<reference evidence="3" key="1">
    <citation type="journal article" date="2019" name="Int. J. Syst. Evol. Microbiol.">
        <title>The Global Catalogue of Microorganisms (GCM) 10K type strain sequencing project: providing services to taxonomists for standard genome sequencing and annotation.</title>
        <authorList>
            <consortium name="The Broad Institute Genomics Platform"/>
            <consortium name="The Broad Institute Genome Sequencing Center for Infectious Disease"/>
            <person name="Wu L."/>
            <person name="Ma J."/>
        </authorList>
    </citation>
    <scope>NUCLEOTIDE SEQUENCE [LARGE SCALE GENOMIC DNA]</scope>
    <source>
        <strain evidence="3">CGMCC 1.16306</strain>
    </source>
</reference>
<feature type="domain" description="Tail specific protease" evidence="1">
    <location>
        <begin position="182"/>
        <end position="391"/>
    </location>
</feature>
<protein>
    <submittedName>
        <fullName evidence="2">S41 family peptidase</fullName>
    </submittedName>
</protein>
<sequence>MDFFKVFDTIVDIMHHDYSGFKDKRGWDDPERIRRKMKALDSERKLNRLSFGQLVEDYLLDFKDEHNALRSSQEGAPQTSVGFRVRRYGPHLYVERVTQERQLHIGDVITAIDGESIESVAVAERRWLKSDIPERERWESVLLKAKTILVKKENGEELILPLQRYEDKSEAAHYTFESMNGIAVFRFNDFTDLDQMKRLFSSHKNKIQNLEQWVIDVRECRGGSDDVYFPLMNAVFPPNPIIVEDGLEHQMTERNYRNRLASFQKFNQIGQHPLIDALITQMKAHRNAGFVTFNLSDYEEDYKMTGSESPRQIVVLTDKFCASSGEQFVLEARQSPKVTVMGRPTRGVLDYSNCAIEHFEKEGYDFYYATSRSKRVDYGAGVDFHGIEPDQYIPWTPEHLHHDVDLEAAIRHLKKA</sequence>
<organism evidence="2 3">
    <name type="scientific">Camelliibacillus cellulosilyticus</name>
    <dbReference type="NCBI Taxonomy" id="2174486"/>
    <lineage>
        <taxon>Bacteria</taxon>
        <taxon>Bacillati</taxon>
        <taxon>Bacillota</taxon>
        <taxon>Bacilli</taxon>
        <taxon>Bacillales</taxon>
        <taxon>Sporolactobacillaceae</taxon>
        <taxon>Camelliibacillus</taxon>
    </lineage>
</organism>
<evidence type="ECO:0000259" key="1">
    <source>
        <dbReference type="Pfam" id="PF03572"/>
    </source>
</evidence>
<comment type="caution">
    <text evidence="2">The sequence shown here is derived from an EMBL/GenBank/DDBJ whole genome shotgun (WGS) entry which is preliminary data.</text>
</comment>
<dbReference type="SUPFAM" id="SSF52096">
    <property type="entry name" value="ClpP/crotonase"/>
    <property type="match status" value="1"/>
</dbReference>
<accession>A0ABV9GMJ9</accession>